<accession>A0A2T4S5Q6</accession>
<evidence type="ECO:0000313" key="2">
    <source>
        <dbReference type="EMBL" id="PTK45484.1"/>
    </source>
</evidence>
<reference evidence="2 3" key="1">
    <citation type="journal article" date="2016" name="Front. Microbiol.">
        <title>Comprehensive Phylogenetic Analysis of Bovine Non-aureus Staphylococci Species Based on Whole-Genome Sequencing.</title>
        <authorList>
            <person name="Naushad S."/>
            <person name="Barkema H.W."/>
            <person name="Luby C."/>
            <person name="Condas L.A."/>
            <person name="Nobrega D.B."/>
            <person name="Carson D.A."/>
            <person name="De Buck J."/>
        </authorList>
    </citation>
    <scope>NUCLEOTIDE SEQUENCE [LARGE SCALE GENOMIC DNA]</scope>
    <source>
        <strain evidence="2 3">SNUC 4337</strain>
    </source>
</reference>
<name>A0A2T4S5Q6_9STAP</name>
<organism evidence="2 3">
    <name type="scientific">Staphylococcus nepalensis</name>
    <dbReference type="NCBI Taxonomy" id="214473"/>
    <lineage>
        <taxon>Bacteria</taxon>
        <taxon>Bacillati</taxon>
        <taxon>Bacillota</taxon>
        <taxon>Bacilli</taxon>
        <taxon>Bacillales</taxon>
        <taxon>Staphylococcaceae</taxon>
        <taxon>Staphylococcus</taxon>
    </lineage>
</organism>
<keyword evidence="2" id="KW-0238">DNA-binding</keyword>
<dbReference type="Proteomes" id="UP000240400">
    <property type="component" value="Unassembled WGS sequence"/>
</dbReference>
<gene>
    <name evidence="2" type="ORF">BUZ61_16285</name>
</gene>
<dbReference type="InterPro" id="IPR007159">
    <property type="entry name" value="SpoVT-AbrB_dom"/>
</dbReference>
<evidence type="ECO:0000259" key="1">
    <source>
        <dbReference type="Pfam" id="PF04014"/>
    </source>
</evidence>
<dbReference type="SUPFAM" id="SSF89447">
    <property type="entry name" value="AbrB/MazE/MraZ-like"/>
    <property type="match status" value="1"/>
</dbReference>
<dbReference type="InterPro" id="IPR037914">
    <property type="entry name" value="SpoVT-AbrB_sf"/>
</dbReference>
<dbReference type="OrthoDB" id="2395035at2"/>
<proteinExistence type="predicted"/>
<dbReference type="AlphaFoldDB" id="A0A2T4S5Q6"/>
<comment type="caution">
    <text evidence="2">The sequence shown here is derived from an EMBL/GenBank/DDBJ whole genome shotgun (WGS) entry which is preliminary data.</text>
</comment>
<dbReference type="EMBL" id="PZHR01000618">
    <property type="protein sequence ID" value="PTK45484.1"/>
    <property type="molecule type" value="Genomic_DNA"/>
</dbReference>
<feature type="domain" description="SpoVT-AbrB" evidence="1">
    <location>
        <begin position="16"/>
        <end position="52"/>
    </location>
</feature>
<dbReference type="GO" id="GO:0003677">
    <property type="term" value="F:DNA binding"/>
    <property type="evidence" value="ECO:0007669"/>
    <property type="project" value="UniProtKB-KW"/>
</dbReference>
<evidence type="ECO:0000313" key="3">
    <source>
        <dbReference type="Proteomes" id="UP000240400"/>
    </source>
</evidence>
<protein>
    <submittedName>
        <fullName evidence="2">AbrB/MazE/SpoVT family DNA-binding domain-containing protein</fullName>
    </submittedName>
</protein>
<dbReference type="Gene3D" id="2.10.260.10">
    <property type="match status" value="1"/>
</dbReference>
<dbReference type="Pfam" id="PF04014">
    <property type="entry name" value="MazE_antitoxin"/>
    <property type="match status" value="1"/>
</dbReference>
<sequence>MSEEHARIFKTEQGHAVTLPDTVIESLNLKPGDQLVHEIINDTIVLKKVNHEDFTKEWNRFFQQGGDYSDYKTHEWGEASEREQW</sequence>